<name>A0ABN1DMB5_9GAMM</name>
<evidence type="ECO:0008006" key="3">
    <source>
        <dbReference type="Google" id="ProtNLM"/>
    </source>
</evidence>
<comment type="caution">
    <text evidence="1">The sequence shown here is derived from an EMBL/GenBank/DDBJ whole genome shotgun (WGS) entry which is preliminary data.</text>
</comment>
<sequence>MKKQNEKKLFAFKLAEKNQAAKTDTQWKARDGVAVAGCTGPVRNFRYSDSGMYC</sequence>
<dbReference type="EMBL" id="BAAAEO010000002">
    <property type="protein sequence ID" value="GAA0547284.1"/>
    <property type="molecule type" value="Genomic_DNA"/>
</dbReference>
<evidence type="ECO:0000313" key="1">
    <source>
        <dbReference type="EMBL" id="GAA0547284.1"/>
    </source>
</evidence>
<gene>
    <name evidence="1" type="ORF">GCM10009098_13580</name>
</gene>
<organism evidence="1 2">
    <name type="scientific">Rheinheimera aquimaris</name>
    <dbReference type="NCBI Taxonomy" id="412437"/>
    <lineage>
        <taxon>Bacteria</taxon>
        <taxon>Pseudomonadati</taxon>
        <taxon>Pseudomonadota</taxon>
        <taxon>Gammaproteobacteria</taxon>
        <taxon>Chromatiales</taxon>
        <taxon>Chromatiaceae</taxon>
        <taxon>Rheinheimera</taxon>
    </lineage>
</organism>
<keyword evidence="2" id="KW-1185">Reference proteome</keyword>
<evidence type="ECO:0000313" key="2">
    <source>
        <dbReference type="Proteomes" id="UP001501169"/>
    </source>
</evidence>
<dbReference type="Proteomes" id="UP001501169">
    <property type="component" value="Unassembled WGS sequence"/>
</dbReference>
<dbReference type="RefSeq" id="WP_226766341.1">
    <property type="nucleotide sequence ID" value="NZ_BAAAEO010000002.1"/>
</dbReference>
<proteinExistence type="predicted"/>
<accession>A0ABN1DMB5</accession>
<protein>
    <recommendedName>
        <fullName evidence="3">Transposase</fullName>
    </recommendedName>
</protein>
<reference evidence="1 2" key="1">
    <citation type="journal article" date="2019" name="Int. J. Syst. Evol. Microbiol.">
        <title>The Global Catalogue of Microorganisms (GCM) 10K type strain sequencing project: providing services to taxonomists for standard genome sequencing and annotation.</title>
        <authorList>
            <consortium name="The Broad Institute Genomics Platform"/>
            <consortium name="The Broad Institute Genome Sequencing Center for Infectious Disease"/>
            <person name="Wu L."/>
            <person name="Ma J."/>
        </authorList>
    </citation>
    <scope>NUCLEOTIDE SEQUENCE [LARGE SCALE GENOMIC DNA]</scope>
    <source>
        <strain evidence="1 2">JCM 14331</strain>
    </source>
</reference>